<reference evidence="2" key="1">
    <citation type="journal article" date="2022" name="Mol. Ecol. Resour.">
        <title>The genomes of chicory, endive, great burdock and yacon provide insights into Asteraceae palaeo-polyploidization history and plant inulin production.</title>
        <authorList>
            <person name="Fan W."/>
            <person name="Wang S."/>
            <person name="Wang H."/>
            <person name="Wang A."/>
            <person name="Jiang F."/>
            <person name="Liu H."/>
            <person name="Zhao H."/>
            <person name="Xu D."/>
            <person name="Zhang Y."/>
        </authorList>
    </citation>
    <scope>NUCLEOTIDE SEQUENCE [LARGE SCALE GENOMIC DNA]</scope>
    <source>
        <strain evidence="2">cv. Niubang</strain>
    </source>
</reference>
<dbReference type="EMBL" id="CM042051">
    <property type="protein sequence ID" value="KAI3728497.1"/>
    <property type="molecule type" value="Genomic_DNA"/>
</dbReference>
<accession>A0ACB9C2J4</accession>
<protein>
    <submittedName>
        <fullName evidence="1">Uncharacterized protein</fullName>
    </submittedName>
</protein>
<evidence type="ECO:0000313" key="2">
    <source>
        <dbReference type="Proteomes" id="UP001055879"/>
    </source>
</evidence>
<proteinExistence type="predicted"/>
<organism evidence="1 2">
    <name type="scientific">Arctium lappa</name>
    <name type="common">Greater burdock</name>
    <name type="synonym">Lappa major</name>
    <dbReference type="NCBI Taxonomy" id="4217"/>
    <lineage>
        <taxon>Eukaryota</taxon>
        <taxon>Viridiplantae</taxon>
        <taxon>Streptophyta</taxon>
        <taxon>Embryophyta</taxon>
        <taxon>Tracheophyta</taxon>
        <taxon>Spermatophyta</taxon>
        <taxon>Magnoliopsida</taxon>
        <taxon>eudicotyledons</taxon>
        <taxon>Gunneridae</taxon>
        <taxon>Pentapetalae</taxon>
        <taxon>asterids</taxon>
        <taxon>campanulids</taxon>
        <taxon>Asterales</taxon>
        <taxon>Asteraceae</taxon>
        <taxon>Carduoideae</taxon>
        <taxon>Cardueae</taxon>
        <taxon>Arctiinae</taxon>
        <taxon>Arctium</taxon>
    </lineage>
</organism>
<evidence type="ECO:0000313" key="1">
    <source>
        <dbReference type="EMBL" id="KAI3728497.1"/>
    </source>
</evidence>
<comment type="caution">
    <text evidence="1">The sequence shown here is derived from an EMBL/GenBank/DDBJ whole genome shotgun (WGS) entry which is preliminary data.</text>
</comment>
<gene>
    <name evidence="1" type="ORF">L6452_17134</name>
</gene>
<dbReference type="Proteomes" id="UP001055879">
    <property type="component" value="Linkage Group LG05"/>
</dbReference>
<reference evidence="1 2" key="2">
    <citation type="journal article" date="2022" name="Mol. Ecol. Resour.">
        <title>The genomes of chicory, endive, great burdock and yacon provide insights into Asteraceae paleo-polyploidization history and plant inulin production.</title>
        <authorList>
            <person name="Fan W."/>
            <person name="Wang S."/>
            <person name="Wang H."/>
            <person name="Wang A."/>
            <person name="Jiang F."/>
            <person name="Liu H."/>
            <person name="Zhao H."/>
            <person name="Xu D."/>
            <person name="Zhang Y."/>
        </authorList>
    </citation>
    <scope>NUCLEOTIDE SEQUENCE [LARGE SCALE GENOMIC DNA]</scope>
    <source>
        <strain evidence="2">cv. Niubang</strain>
    </source>
</reference>
<keyword evidence="2" id="KW-1185">Reference proteome</keyword>
<name>A0ACB9C2J4_ARCLA</name>
<sequence length="81" mass="9281">MKLSEAETASRVQTNCKALIESARVSNTEARKPPPLSPCVRPVAGVLRRLLHCLFHHCGLHRRFLSSNFCRLRLSYYNTDR</sequence>